<keyword evidence="3" id="KW-1185">Reference proteome</keyword>
<organism evidence="2 3">
    <name type="scientific">Crucibulum laeve</name>
    <dbReference type="NCBI Taxonomy" id="68775"/>
    <lineage>
        <taxon>Eukaryota</taxon>
        <taxon>Fungi</taxon>
        <taxon>Dikarya</taxon>
        <taxon>Basidiomycota</taxon>
        <taxon>Agaricomycotina</taxon>
        <taxon>Agaricomycetes</taxon>
        <taxon>Agaricomycetidae</taxon>
        <taxon>Agaricales</taxon>
        <taxon>Agaricineae</taxon>
        <taxon>Nidulariaceae</taxon>
        <taxon>Crucibulum</taxon>
    </lineage>
</organism>
<name>A0A5C3M343_9AGAR</name>
<proteinExistence type="predicted"/>
<dbReference type="InterPro" id="IPR046522">
    <property type="entry name" value="DUF6699"/>
</dbReference>
<gene>
    <name evidence="2" type="ORF">BDQ12DRAFT_722565</name>
</gene>
<evidence type="ECO:0000313" key="2">
    <source>
        <dbReference type="EMBL" id="TFK39183.1"/>
    </source>
</evidence>
<dbReference type="EMBL" id="ML213600">
    <property type="protein sequence ID" value="TFK39183.1"/>
    <property type="molecule type" value="Genomic_DNA"/>
</dbReference>
<evidence type="ECO:0000313" key="3">
    <source>
        <dbReference type="Proteomes" id="UP000308652"/>
    </source>
</evidence>
<accession>A0A5C3M343</accession>
<reference evidence="2 3" key="1">
    <citation type="journal article" date="2019" name="Nat. Ecol. Evol.">
        <title>Megaphylogeny resolves global patterns of mushroom evolution.</title>
        <authorList>
            <person name="Varga T."/>
            <person name="Krizsan K."/>
            <person name="Foldi C."/>
            <person name="Dima B."/>
            <person name="Sanchez-Garcia M."/>
            <person name="Sanchez-Ramirez S."/>
            <person name="Szollosi G.J."/>
            <person name="Szarkandi J.G."/>
            <person name="Papp V."/>
            <person name="Albert L."/>
            <person name="Andreopoulos W."/>
            <person name="Angelini C."/>
            <person name="Antonin V."/>
            <person name="Barry K.W."/>
            <person name="Bougher N.L."/>
            <person name="Buchanan P."/>
            <person name="Buyck B."/>
            <person name="Bense V."/>
            <person name="Catcheside P."/>
            <person name="Chovatia M."/>
            <person name="Cooper J."/>
            <person name="Damon W."/>
            <person name="Desjardin D."/>
            <person name="Finy P."/>
            <person name="Geml J."/>
            <person name="Haridas S."/>
            <person name="Hughes K."/>
            <person name="Justo A."/>
            <person name="Karasinski D."/>
            <person name="Kautmanova I."/>
            <person name="Kiss B."/>
            <person name="Kocsube S."/>
            <person name="Kotiranta H."/>
            <person name="LaButti K.M."/>
            <person name="Lechner B.E."/>
            <person name="Liimatainen K."/>
            <person name="Lipzen A."/>
            <person name="Lukacs Z."/>
            <person name="Mihaltcheva S."/>
            <person name="Morgado L.N."/>
            <person name="Niskanen T."/>
            <person name="Noordeloos M.E."/>
            <person name="Ohm R.A."/>
            <person name="Ortiz-Santana B."/>
            <person name="Ovrebo C."/>
            <person name="Racz N."/>
            <person name="Riley R."/>
            <person name="Savchenko A."/>
            <person name="Shiryaev A."/>
            <person name="Soop K."/>
            <person name="Spirin V."/>
            <person name="Szebenyi C."/>
            <person name="Tomsovsky M."/>
            <person name="Tulloss R.E."/>
            <person name="Uehling J."/>
            <person name="Grigoriev I.V."/>
            <person name="Vagvolgyi C."/>
            <person name="Papp T."/>
            <person name="Martin F.M."/>
            <person name="Miettinen O."/>
            <person name="Hibbett D.S."/>
            <person name="Nagy L.G."/>
        </authorList>
    </citation>
    <scope>NUCLEOTIDE SEQUENCE [LARGE SCALE GENOMIC DNA]</scope>
    <source>
        <strain evidence="2 3">CBS 166.37</strain>
    </source>
</reference>
<dbReference type="Pfam" id="PF20415">
    <property type="entry name" value="DUF6699"/>
    <property type="match status" value="1"/>
</dbReference>
<sequence>MPSHYTPTQSSQSLWDGAQSPPTLIHHLSPYGRVPLPCMVEDPIELNTALSSAFAMLGYDITMPPSSVECRDPIRAQGLWLYEPATYPHMQTLMSRSKILAKPVVVHASSLNYNTVTAWDVLVVVYRALHGQAFKTYHHSHEHQIHLDSYTVMVDAFVGSSRHWVGLSPSSGEPDVWILHIR</sequence>
<dbReference type="Proteomes" id="UP000308652">
    <property type="component" value="Unassembled WGS sequence"/>
</dbReference>
<evidence type="ECO:0000259" key="1">
    <source>
        <dbReference type="Pfam" id="PF20415"/>
    </source>
</evidence>
<protein>
    <recommendedName>
        <fullName evidence="1">DUF6699 domain-containing protein</fullName>
    </recommendedName>
</protein>
<dbReference type="AlphaFoldDB" id="A0A5C3M343"/>
<feature type="domain" description="DUF6699" evidence="1">
    <location>
        <begin position="57"/>
        <end position="132"/>
    </location>
</feature>